<comment type="caution">
    <text evidence="6">The sequence shown here is derived from an EMBL/GenBank/DDBJ whole genome shotgun (WGS) entry which is preliminary data.</text>
</comment>
<dbReference type="InterPro" id="IPR005471">
    <property type="entry name" value="Tscrpt_reg_IclR_N"/>
</dbReference>
<feature type="domain" description="IclR-ED" evidence="5">
    <location>
        <begin position="71"/>
        <end position="250"/>
    </location>
</feature>
<evidence type="ECO:0000313" key="6">
    <source>
        <dbReference type="EMBL" id="GGH48349.1"/>
    </source>
</evidence>
<evidence type="ECO:0000313" key="7">
    <source>
        <dbReference type="Proteomes" id="UP000657592"/>
    </source>
</evidence>
<evidence type="ECO:0000259" key="4">
    <source>
        <dbReference type="PROSITE" id="PS51077"/>
    </source>
</evidence>
<dbReference type="PROSITE" id="PS51077">
    <property type="entry name" value="HTH_ICLR"/>
    <property type="match status" value="1"/>
</dbReference>
<dbReference type="InterPro" id="IPR050707">
    <property type="entry name" value="HTH_MetabolicPath_Reg"/>
</dbReference>
<dbReference type="EMBL" id="BMJY01000014">
    <property type="protein sequence ID" value="GGH48349.1"/>
    <property type="molecule type" value="Genomic_DNA"/>
</dbReference>
<dbReference type="Gene3D" id="1.10.10.10">
    <property type="entry name" value="Winged helix-like DNA-binding domain superfamily/Winged helix DNA-binding domain"/>
    <property type="match status" value="1"/>
</dbReference>
<dbReference type="PROSITE" id="PS51078">
    <property type="entry name" value="ICLR_ED"/>
    <property type="match status" value="1"/>
</dbReference>
<evidence type="ECO:0000256" key="2">
    <source>
        <dbReference type="ARBA" id="ARBA00023125"/>
    </source>
</evidence>
<dbReference type="Gene3D" id="3.30.450.40">
    <property type="match status" value="1"/>
</dbReference>
<reference evidence="6" key="2">
    <citation type="submission" date="2020-09" db="EMBL/GenBank/DDBJ databases">
        <authorList>
            <person name="Sun Q."/>
            <person name="Zhou Y."/>
        </authorList>
    </citation>
    <scope>NUCLEOTIDE SEQUENCE</scope>
    <source>
        <strain evidence="6">CGMCC 1.15794</strain>
    </source>
</reference>
<keyword evidence="7" id="KW-1185">Reference proteome</keyword>
<evidence type="ECO:0000256" key="1">
    <source>
        <dbReference type="ARBA" id="ARBA00023015"/>
    </source>
</evidence>
<reference evidence="6" key="1">
    <citation type="journal article" date="2014" name="Int. J. Syst. Evol. Microbiol.">
        <title>Complete genome sequence of Corynebacterium casei LMG S-19264T (=DSM 44701T), isolated from a smear-ripened cheese.</title>
        <authorList>
            <consortium name="US DOE Joint Genome Institute (JGI-PGF)"/>
            <person name="Walter F."/>
            <person name="Albersmeier A."/>
            <person name="Kalinowski J."/>
            <person name="Ruckert C."/>
        </authorList>
    </citation>
    <scope>NUCLEOTIDE SEQUENCE</scope>
    <source>
        <strain evidence="6">CGMCC 1.15794</strain>
    </source>
</reference>
<accession>A0A917IGJ7</accession>
<name>A0A917IGJ7_9MICO</name>
<proteinExistence type="predicted"/>
<evidence type="ECO:0000259" key="5">
    <source>
        <dbReference type="PROSITE" id="PS51078"/>
    </source>
</evidence>
<gene>
    <name evidence="6" type="ORF">GCM10010921_25720</name>
</gene>
<dbReference type="SUPFAM" id="SSF55781">
    <property type="entry name" value="GAF domain-like"/>
    <property type="match status" value="1"/>
</dbReference>
<feature type="domain" description="HTH iclR-type" evidence="4">
    <location>
        <begin position="9"/>
        <end position="70"/>
    </location>
</feature>
<dbReference type="Pfam" id="PF09339">
    <property type="entry name" value="HTH_IclR"/>
    <property type="match status" value="1"/>
</dbReference>
<keyword evidence="2" id="KW-0238">DNA-binding</keyword>
<dbReference type="InterPro" id="IPR029016">
    <property type="entry name" value="GAF-like_dom_sf"/>
</dbReference>
<dbReference type="Pfam" id="PF01614">
    <property type="entry name" value="IclR_C"/>
    <property type="match status" value="1"/>
</dbReference>
<dbReference type="Proteomes" id="UP000657592">
    <property type="component" value="Unassembled WGS sequence"/>
</dbReference>
<dbReference type="InterPro" id="IPR036390">
    <property type="entry name" value="WH_DNA-bd_sf"/>
</dbReference>
<dbReference type="GO" id="GO:0003700">
    <property type="term" value="F:DNA-binding transcription factor activity"/>
    <property type="evidence" value="ECO:0007669"/>
    <property type="project" value="TreeGrafter"/>
</dbReference>
<dbReference type="GO" id="GO:0045892">
    <property type="term" value="P:negative regulation of DNA-templated transcription"/>
    <property type="evidence" value="ECO:0007669"/>
    <property type="project" value="TreeGrafter"/>
</dbReference>
<keyword evidence="1" id="KW-0805">Transcription regulation</keyword>
<dbReference type="AlphaFoldDB" id="A0A917IGJ7"/>
<dbReference type="SUPFAM" id="SSF46785">
    <property type="entry name" value="Winged helix' DNA-binding domain"/>
    <property type="match status" value="1"/>
</dbReference>
<sequence>MPRTNDPGRSVSSRVFDLLFAFGPDHSALTLAELERRTGLSHATARRLLGELVGAGLLERGADGRFTIGLRLWRLGTLAPHTESLRTLAQPFMEDLYAALKQHVQLAVLRNDEAVIIDRRSAPSAVRVVSGVGGRLPLHSSAVGKVLLSHADAARIDAVLARPLRAYTPDTITDPERIRAELAACRQTGIAKVRGELTPGVDSVATRILDSSGRVVAALSVLVDGRRVHLSAAEMTLFASGLGISRLLGWRPGVQARVG</sequence>
<dbReference type="InterPro" id="IPR014757">
    <property type="entry name" value="Tscrpt_reg_IclR_C"/>
</dbReference>
<dbReference type="RefSeq" id="WP_188756710.1">
    <property type="nucleotide sequence ID" value="NZ_BMJY01000014.1"/>
</dbReference>
<dbReference type="PANTHER" id="PTHR30136:SF24">
    <property type="entry name" value="HTH-TYPE TRANSCRIPTIONAL REPRESSOR ALLR"/>
    <property type="match status" value="1"/>
</dbReference>
<protein>
    <submittedName>
        <fullName evidence="6">IclR family transcriptional regulator</fullName>
    </submittedName>
</protein>
<keyword evidence="3" id="KW-0804">Transcription</keyword>
<dbReference type="InterPro" id="IPR036388">
    <property type="entry name" value="WH-like_DNA-bd_sf"/>
</dbReference>
<evidence type="ECO:0000256" key="3">
    <source>
        <dbReference type="ARBA" id="ARBA00023163"/>
    </source>
</evidence>
<dbReference type="SMART" id="SM00346">
    <property type="entry name" value="HTH_ICLR"/>
    <property type="match status" value="1"/>
</dbReference>
<dbReference type="GO" id="GO:0003677">
    <property type="term" value="F:DNA binding"/>
    <property type="evidence" value="ECO:0007669"/>
    <property type="project" value="UniProtKB-KW"/>
</dbReference>
<dbReference type="PANTHER" id="PTHR30136">
    <property type="entry name" value="HELIX-TURN-HELIX TRANSCRIPTIONAL REGULATOR, ICLR FAMILY"/>
    <property type="match status" value="1"/>
</dbReference>
<organism evidence="6 7">
    <name type="scientific">Microbacterium album</name>
    <dbReference type="NCBI Taxonomy" id="2053191"/>
    <lineage>
        <taxon>Bacteria</taxon>
        <taxon>Bacillati</taxon>
        <taxon>Actinomycetota</taxon>
        <taxon>Actinomycetes</taxon>
        <taxon>Micrococcales</taxon>
        <taxon>Microbacteriaceae</taxon>
        <taxon>Microbacterium</taxon>
    </lineage>
</organism>